<dbReference type="PANTHER" id="PTHR45964:SF5">
    <property type="entry name" value="WSCD FAMILY MEMBER CG9164"/>
    <property type="match status" value="1"/>
</dbReference>
<evidence type="ECO:0000256" key="1">
    <source>
        <dbReference type="ARBA" id="ARBA00022737"/>
    </source>
</evidence>
<dbReference type="Pfam" id="PF01822">
    <property type="entry name" value="WSC"/>
    <property type="match status" value="2"/>
</dbReference>
<dbReference type="InParanoid" id="B0DPK7"/>
<keyword evidence="6" id="KW-1185">Reference proteome</keyword>
<feature type="transmembrane region" description="Helical" evidence="3">
    <location>
        <begin position="133"/>
        <end position="155"/>
    </location>
</feature>
<evidence type="ECO:0000313" key="6">
    <source>
        <dbReference type="Proteomes" id="UP000001194"/>
    </source>
</evidence>
<evidence type="ECO:0000256" key="2">
    <source>
        <dbReference type="SAM" id="MobiDB-lite"/>
    </source>
</evidence>
<keyword evidence="3" id="KW-0812">Transmembrane</keyword>
<sequence>MAKSRGTSSSRPTNTVPSTDHPLSPDAPPAYYQEDTVPFGGSASALSARQIEIQHLLPAHGHTTDVQVAQRKRPPEVRLRFMEPPDEAVVTQSLTTPNQANGAQEADLSHSDEWDHHAISKGDGRWPRRSTRLIAVAVILVVILAVFLPVFIIVVRKASNNNGAHVVQSPLAGWNPIGCYNDTGNPRTLLAVTHSSAEMTPAQCLAYAMLYARLLRVTLLERISLVFSDCGYSIQSSATPANVNECNMTCAGNSTQTCGGFWKIFIYSYGHPVTPVNKPLVNGLQYNGCYTDNNATSRSLNGTFFTDELMTVEMCASACTSNYKLAGLEYGSQCCKYSPHR</sequence>
<feature type="compositionally biased region" description="Polar residues" evidence="2">
    <location>
        <begin position="1"/>
        <end position="18"/>
    </location>
</feature>
<feature type="domain" description="WSC" evidence="4">
    <location>
        <begin position="173"/>
        <end position="270"/>
    </location>
</feature>
<dbReference type="RefSeq" id="XP_001885926.1">
    <property type="nucleotide sequence ID" value="XM_001885891.1"/>
</dbReference>
<keyword evidence="1" id="KW-0677">Repeat</keyword>
<dbReference type="OrthoDB" id="5985073at2759"/>
<proteinExistence type="predicted"/>
<dbReference type="STRING" id="486041.B0DPK7"/>
<name>B0DPK7_LACBS</name>
<dbReference type="HOGENOM" id="CLU_813996_0_0_1"/>
<organism evidence="6">
    <name type="scientific">Laccaria bicolor (strain S238N-H82 / ATCC MYA-4686)</name>
    <name type="common">Bicoloured deceiver</name>
    <name type="synonym">Laccaria laccata var. bicolor</name>
    <dbReference type="NCBI Taxonomy" id="486041"/>
    <lineage>
        <taxon>Eukaryota</taxon>
        <taxon>Fungi</taxon>
        <taxon>Dikarya</taxon>
        <taxon>Basidiomycota</taxon>
        <taxon>Agaricomycotina</taxon>
        <taxon>Agaricomycetes</taxon>
        <taxon>Agaricomycetidae</taxon>
        <taxon>Agaricales</taxon>
        <taxon>Agaricineae</taxon>
        <taxon>Hydnangiaceae</taxon>
        <taxon>Laccaria</taxon>
    </lineage>
</organism>
<dbReference type="Proteomes" id="UP000001194">
    <property type="component" value="Unassembled WGS sequence"/>
</dbReference>
<evidence type="ECO:0000313" key="5">
    <source>
        <dbReference type="EMBL" id="EDR03470.1"/>
    </source>
</evidence>
<evidence type="ECO:0000259" key="4">
    <source>
        <dbReference type="PROSITE" id="PS51212"/>
    </source>
</evidence>
<dbReference type="InterPro" id="IPR002889">
    <property type="entry name" value="WSC_carb-bd"/>
</dbReference>
<dbReference type="EMBL" id="DS547124">
    <property type="protein sequence ID" value="EDR03470.1"/>
    <property type="molecule type" value="Genomic_DNA"/>
</dbReference>
<evidence type="ECO:0000256" key="3">
    <source>
        <dbReference type="SAM" id="Phobius"/>
    </source>
</evidence>
<keyword evidence="3" id="KW-0472">Membrane</keyword>
<reference evidence="5 6" key="1">
    <citation type="journal article" date="2008" name="Nature">
        <title>The genome of Laccaria bicolor provides insights into mycorrhizal symbiosis.</title>
        <authorList>
            <person name="Martin F."/>
            <person name="Aerts A."/>
            <person name="Ahren D."/>
            <person name="Brun A."/>
            <person name="Danchin E.G.J."/>
            <person name="Duchaussoy F."/>
            <person name="Gibon J."/>
            <person name="Kohler A."/>
            <person name="Lindquist E."/>
            <person name="Pereda V."/>
            <person name="Salamov A."/>
            <person name="Shapiro H.J."/>
            <person name="Wuyts J."/>
            <person name="Blaudez D."/>
            <person name="Buee M."/>
            <person name="Brokstein P."/>
            <person name="Canbaeck B."/>
            <person name="Cohen D."/>
            <person name="Courty P.E."/>
            <person name="Coutinho P.M."/>
            <person name="Delaruelle C."/>
            <person name="Detter J.C."/>
            <person name="Deveau A."/>
            <person name="DiFazio S."/>
            <person name="Duplessis S."/>
            <person name="Fraissinet-Tachet L."/>
            <person name="Lucic E."/>
            <person name="Frey-Klett P."/>
            <person name="Fourrey C."/>
            <person name="Feussner I."/>
            <person name="Gay G."/>
            <person name="Grimwood J."/>
            <person name="Hoegger P.J."/>
            <person name="Jain P."/>
            <person name="Kilaru S."/>
            <person name="Labbe J."/>
            <person name="Lin Y.C."/>
            <person name="Legue V."/>
            <person name="Le Tacon F."/>
            <person name="Marmeisse R."/>
            <person name="Melayah D."/>
            <person name="Montanini B."/>
            <person name="Muratet M."/>
            <person name="Nehls U."/>
            <person name="Niculita-Hirzel H."/>
            <person name="Oudot-Le Secq M.P."/>
            <person name="Peter M."/>
            <person name="Quesneville H."/>
            <person name="Rajashekar B."/>
            <person name="Reich M."/>
            <person name="Rouhier N."/>
            <person name="Schmutz J."/>
            <person name="Yin T."/>
            <person name="Chalot M."/>
            <person name="Henrissat B."/>
            <person name="Kuees U."/>
            <person name="Lucas S."/>
            <person name="Van de Peer Y."/>
            <person name="Podila G.K."/>
            <person name="Polle A."/>
            <person name="Pukkila P.J."/>
            <person name="Richardson P.M."/>
            <person name="Rouze P."/>
            <person name="Sanders I.R."/>
            <person name="Stajich J.E."/>
            <person name="Tunlid A."/>
            <person name="Tuskan G."/>
            <person name="Grigoriev I.V."/>
        </authorList>
    </citation>
    <scope>NUCLEOTIDE SEQUENCE [LARGE SCALE GENOMIC DNA]</scope>
    <source>
        <strain evidence="6">S238N-H82 / ATCC MYA-4686</strain>
    </source>
</reference>
<dbReference type="InterPro" id="IPR051589">
    <property type="entry name" value="Sialate-O-sulfotransferase"/>
</dbReference>
<keyword evidence="3" id="KW-1133">Transmembrane helix</keyword>
<feature type="region of interest" description="Disordered" evidence="2">
    <location>
        <begin position="1"/>
        <end position="38"/>
    </location>
</feature>
<gene>
    <name evidence="5" type="ORF">LACBIDRAFT_331474</name>
</gene>
<dbReference type="GeneID" id="6081546"/>
<dbReference type="AlphaFoldDB" id="B0DPK7"/>
<feature type="domain" description="WSC" evidence="4">
    <location>
        <begin position="283"/>
        <end position="341"/>
    </location>
</feature>
<dbReference type="KEGG" id="lbc:LACBIDRAFT_331474"/>
<dbReference type="PANTHER" id="PTHR45964">
    <property type="entry name" value="WSCD FAMILY MEMBER CG9164"/>
    <property type="match status" value="1"/>
</dbReference>
<protein>
    <submittedName>
        <fullName evidence="5">Predicted protein</fullName>
    </submittedName>
</protein>
<dbReference type="PROSITE" id="PS51212">
    <property type="entry name" value="WSC"/>
    <property type="match status" value="2"/>
</dbReference>
<accession>B0DPK7</accession>